<dbReference type="Proteomes" id="UP001295462">
    <property type="component" value="Unassembled WGS sequence"/>
</dbReference>
<dbReference type="AlphaFoldDB" id="A0AAU9QNN3"/>
<sequence>MRTVLQVAPHATSQNEVFAVFVLNVMQSLSSIILPKKLKNCFILSIHPKT</sequence>
<dbReference type="EMBL" id="CAKMUD010000078">
    <property type="protein sequence ID" value="CAH1592003.1"/>
    <property type="molecule type" value="Genomic_DNA"/>
</dbReference>
<evidence type="ECO:0000313" key="2">
    <source>
        <dbReference type="Proteomes" id="UP001295462"/>
    </source>
</evidence>
<proteinExistence type="predicted"/>
<gene>
    <name evidence="1" type="ORF">THF1A12_250002</name>
</gene>
<protein>
    <submittedName>
        <fullName evidence="1">Uncharacterized protein</fullName>
    </submittedName>
</protein>
<comment type="caution">
    <text evidence="1">The sequence shown here is derived from an EMBL/GenBank/DDBJ whole genome shotgun (WGS) entry which is preliminary data.</text>
</comment>
<accession>A0AAU9QNN3</accession>
<evidence type="ECO:0000313" key="1">
    <source>
        <dbReference type="EMBL" id="CAH1592003.1"/>
    </source>
</evidence>
<name>A0AAU9QNN3_9VIBR</name>
<reference evidence="1" key="1">
    <citation type="submission" date="2022-01" db="EMBL/GenBank/DDBJ databases">
        <authorList>
            <person name="Lagorce A."/>
        </authorList>
    </citation>
    <scope>NUCLEOTIDE SEQUENCE</scope>
    <source>
        <strain evidence="1">Th15_F1_A12</strain>
    </source>
</reference>
<organism evidence="1 2">
    <name type="scientific">Vibrio jasicida</name>
    <dbReference type="NCBI Taxonomy" id="766224"/>
    <lineage>
        <taxon>Bacteria</taxon>
        <taxon>Pseudomonadati</taxon>
        <taxon>Pseudomonadota</taxon>
        <taxon>Gammaproteobacteria</taxon>
        <taxon>Vibrionales</taxon>
        <taxon>Vibrionaceae</taxon>
        <taxon>Vibrio</taxon>
    </lineage>
</organism>